<dbReference type="InterPro" id="IPR000845">
    <property type="entry name" value="Nucleoside_phosphorylase_d"/>
</dbReference>
<dbReference type="GO" id="GO:0009116">
    <property type="term" value="P:nucleoside metabolic process"/>
    <property type="evidence" value="ECO:0007669"/>
    <property type="project" value="InterPro"/>
</dbReference>
<dbReference type="PANTHER" id="PTHR46832">
    <property type="entry name" value="5'-METHYLTHIOADENOSINE/S-ADENOSYLHOMOCYSTEINE NUCLEOSIDASE"/>
    <property type="match status" value="1"/>
</dbReference>
<dbReference type="Gene3D" id="3.40.50.2300">
    <property type="match status" value="1"/>
</dbReference>
<dbReference type="GO" id="GO:0008782">
    <property type="term" value="F:adenosylhomocysteine nucleosidase activity"/>
    <property type="evidence" value="ECO:0007669"/>
    <property type="project" value="TreeGrafter"/>
</dbReference>
<sequence>MNILLVEDNYDKYPIINKTLSIFDNINFTKVASVCDALDELSKTLFDIMIIDIQIPDIDGGDINPQGGVELLNNVEHLTHSKIPRYIFGLTSNSSDVSSHFDTFKKFGWPLFDLRNDADCWKDLLVTKARAIEKNINYMSADVAIITALEDTELEELLKLAPSYTSSNIDGYRYYFYEVTTVNGTKLKVVSSSAERMGVTWSSQLATRIIEKFKPRIILMTGICAGVSGKTSLGDIIVGDPVWDWGAGKISEDHEGNTIFLPDPHQLALNRKVKEQLRDLSQDTVFLKSLVISWPHNTLTSAPQILIAPMACGSSVIATQATVDDIADKHRKVTAIEMESYAVMAAAFSYDIPCAVIKSVCDLGNKHKADEIQNYCAYSSASVAIKLIIDKYHNLI</sequence>
<accession>A0A3N2SBC7</accession>
<dbReference type="InterPro" id="IPR035994">
    <property type="entry name" value="Nucleoside_phosphorylase_sf"/>
</dbReference>
<feature type="domain" description="Nucleoside phosphorylase" evidence="2">
    <location>
        <begin position="143"/>
        <end position="371"/>
    </location>
</feature>
<dbReference type="GO" id="GO:0008930">
    <property type="term" value="F:methylthioadenosine nucleosidase activity"/>
    <property type="evidence" value="ECO:0007669"/>
    <property type="project" value="TreeGrafter"/>
</dbReference>
<dbReference type="SUPFAM" id="SSF53167">
    <property type="entry name" value="Purine and uridine phosphorylases"/>
    <property type="match status" value="1"/>
</dbReference>
<reference evidence="3 4" key="1">
    <citation type="submission" date="2018-10" db="EMBL/GenBank/DDBJ databases">
        <title>Horizontal transference of carbapenem resistance between Klebsiella pneumoniae and Kluyvera ascorbata during abdominal infection: a case report.</title>
        <authorList>
            <person name="Raro O.H.F."/>
            <person name="Lima-Morales D."/>
            <person name="Barth A.L."/>
            <person name="Paim T.G.S."/>
            <person name="Mott M.P."/>
            <person name="Riche C.V.W."/>
            <person name="Teixeira U.F."/>
            <person name="Waechter F."/>
            <person name="Dias C.A.G."/>
        </authorList>
    </citation>
    <scope>NUCLEOTIDE SEQUENCE [LARGE SCALE GENOMIC DNA]</scope>
    <source>
        <strain evidence="3 4">OT2</strain>
    </source>
</reference>
<protein>
    <submittedName>
        <fullName evidence="3">Response regulator</fullName>
    </submittedName>
</protein>
<dbReference type="Proteomes" id="UP000268051">
    <property type="component" value="Unassembled WGS sequence"/>
</dbReference>
<organism evidence="3 4">
    <name type="scientific">Kluyvera ascorbata</name>
    <dbReference type="NCBI Taxonomy" id="51288"/>
    <lineage>
        <taxon>Bacteria</taxon>
        <taxon>Pseudomonadati</taxon>
        <taxon>Pseudomonadota</taxon>
        <taxon>Gammaproteobacteria</taxon>
        <taxon>Enterobacterales</taxon>
        <taxon>Enterobacteriaceae</taxon>
        <taxon>Kluyvera</taxon>
    </lineage>
</organism>
<dbReference type="RefSeq" id="WP_023157064.1">
    <property type="nucleotide sequence ID" value="NZ_RHFN01000003.1"/>
</dbReference>
<dbReference type="AlphaFoldDB" id="A0A3N2SBC7"/>
<comment type="caution">
    <text evidence="3">The sequence shown here is derived from an EMBL/GenBank/DDBJ whole genome shotgun (WGS) entry which is preliminary data.</text>
</comment>
<name>A0A3N2SBC7_9ENTR</name>
<evidence type="ECO:0000259" key="2">
    <source>
        <dbReference type="Pfam" id="PF01048"/>
    </source>
</evidence>
<evidence type="ECO:0000313" key="3">
    <source>
        <dbReference type="EMBL" id="ROU17014.1"/>
    </source>
</evidence>
<dbReference type="OrthoDB" id="2988699at2"/>
<evidence type="ECO:0000256" key="1">
    <source>
        <dbReference type="ARBA" id="ARBA00022801"/>
    </source>
</evidence>
<dbReference type="SUPFAM" id="SSF52172">
    <property type="entry name" value="CheY-like"/>
    <property type="match status" value="1"/>
</dbReference>
<proteinExistence type="predicted"/>
<dbReference type="GO" id="GO:0019284">
    <property type="term" value="P:L-methionine salvage from S-adenosylmethionine"/>
    <property type="evidence" value="ECO:0007669"/>
    <property type="project" value="TreeGrafter"/>
</dbReference>
<gene>
    <name evidence="3" type="ORF">EB837_03590</name>
</gene>
<dbReference type="InterPro" id="IPR011006">
    <property type="entry name" value="CheY-like_superfamily"/>
</dbReference>
<dbReference type="Pfam" id="PF01048">
    <property type="entry name" value="PNP_UDP_1"/>
    <property type="match status" value="1"/>
</dbReference>
<dbReference type="GO" id="GO:0005829">
    <property type="term" value="C:cytosol"/>
    <property type="evidence" value="ECO:0007669"/>
    <property type="project" value="TreeGrafter"/>
</dbReference>
<keyword evidence="1" id="KW-0378">Hydrolase</keyword>
<evidence type="ECO:0000313" key="4">
    <source>
        <dbReference type="Proteomes" id="UP000268051"/>
    </source>
</evidence>
<dbReference type="EMBL" id="RHFN01000003">
    <property type="protein sequence ID" value="ROU17014.1"/>
    <property type="molecule type" value="Genomic_DNA"/>
</dbReference>
<dbReference type="Gene3D" id="3.40.50.1580">
    <property type="entry name" value="Nucleoside phosphorylase domain"/>
    <property type="match status" value="1"/>
</dbReference>
<dbReference type="PANTHER" id="PTHR46832:SF1">
    <property type="entry name" value="5'-METHYLTHIOADENOSINE_S-ADENOSYLHOMOCYSTEINE NUCLEOSIDASE"/>
    <property type="match status" value="1"/>
</dbReference>